<dbReference type="Pfam" id="PF00300">
    <property type="entry name" value="His_Phos_1"/>
    <property type="match status" value="1"/>
</dbReference>
<evidence type="ECO:0000313" key="2">
    <source>
        <dbReference type="EMBL" id="TQD74872.1"/>
    </source>
</evidence>
<comment type="caution">
    <text evidence="2">The sequence shown here is derived from an EMBL/GenBank/DDBJ whole genome shotgun (WGS) entry which is preliminary data.</text>
</comment>
<evidence type="ECO:0000256" key="1">
    <source>
        <dbReference type="SAM" id="MobiDB-lite"/>
    </source>
</evidence>
<dbReference type="CDD" id="cd07067">
    <property type="entry name" value="HP_PGM_like"/>
    <property type="match status" value="1"/>
</dbReference>
<dbReference type="PANTHER" id="PTHR47623">
    <property type="entry name" value="OS09G0287300 PROTEIN"/>
    <property type="match status" value="1"/>
</dbReference>
<evidence type="ECO:0000313" key="3">
    <source>
        <dbReference type="Proteomes" id="UP000315295"/>
    </source>
</evidence>
<accession>A0A540KLH4</accession>
<dbReference type="AlphaFoldDB" id="A0A540KLH4"/>
<protein>
    <recommendedName>
        <fullName evidence="4">Serine aminopeptidase S33 domain-containing protein</fullName>
    </recommendedName>
</protein>
<dbReference type="Gene3D" id="3.40.50.1820">
    <property type="entry name" value="alpha/beta hydrolase"/>
    <property type="match status" value="1"/>
</dbReference>
<keyword evidence="3" id="KW-1185">Reference proteome</keyword>
<name>A0A540KLH4_MALBA</name>
<feature type="region of interest" description="Disordered" evidence="1">
    <location>
        <begin position="22"/>
        <end position="71"/>
    </location>
</feature>
<reference evidence="2 3" key="1">
    <citation type="journal article" date="2019" name="G3 (Bethesda)">
        <title>Sequencing of a Wild Apple (Malus baccata) Genome Unravels the Differences Between Cultivated and Wild Apple Species Regarding Disease Resistance and Cold Tolerance.</title>
        <authorList>
            <person name="Chen X."/>
        </authorList>
    </citation>
    <scope>NUCLEOTIDE SEQUENCE [LARGE SCALE GENOMIC DNA]</scope>
    <source>
        <strain evidence="3">cv. Shandingzi</strain>
        <tissue evidence="2">Leaves</tissue>
    </source>
</reference>
<dbReference type="SUPFAM" id="SSF53254">
    <property type="entry name" value="Phosphoglycerate mutase-like"/>
    <property type="match status" value="1"/>
</dbReference>
<organism evidence="2 3">
    <name type="scientific">Malus baccata</name>
    <name type="common">Siberian crab apple</name>
    <name type="synonym">Pyrus baccata</name>
    <dbReference type="NCBI Taxonomy" id="106549"/>
    <lineage>
        <taxon>Eukaryota</taxon>
        <taxon>Viridiplantae</taxon>
        <taxon>Streptophyta</taxon>
        <taxon>Embryophyta</taxon>
        <taxon>Tracheophyta</taxon>
        <taxon>Spermatophyta</taxon>
        <taxon>Magnoliopsida</taxon>
        <taxon>eudicotyledons</taxon>
        <taxon>Gunneridae</taxon>
        <taxon>Pentapetalae</taxon>
        <taxon>rosids</taxon>
        <taxon>fabids</taxon>
        <taxon>Rosales</taxon>
        <taxon>Rosaceae</taxon>
        <taxon>Amygdaloideae</taxon>
        <taxon>Maleae</taxon>
        <taxon>Malus</taxon>
    </lineage>
</organism>
<dbReference type="InterPro" id="IPR029033">
    <property type="entry name" value="His_PPase_superfam"/>
</dbReference>
<proteinExistence type="predicted"/>
<dbReference type="PANTHER" id="PTHR47623:SF1">
    <property type="entry name" value="OS09G0287300 PROTEIN"/>
    <property type="match status" value="1"/>
</dbReference>
<evidence type="ECO:0008006" key="4">
    <source>
        <dbReference type="Google" id="ProtNLM"/>
    </source>
</evidence>
<dbReference type="SMART" id="SM00855">
    <property type="entry name" value="PGAM"/>
    <property type="match status" value="1"/>
</dbReference>
<dbReference type="STRING" id="106549.A0A540KLH4"/>
<dbReference type="EMBL" id="VIEB01001147">
    <property type="protein sequence ID" value="TQD74872.1"/>
    <property type="molecule type" value="Genomic_DNA"/>
</dbReference>
<dbReference type="InterPro" id="IPR013078">
    <property type="entry name" value="His_Pase_superF_clade-1"/>
</dbReference>
<dbReference type="InterPro" id="IPR029058">
    <property type="entry name" value="AB_hydrolase_fold"/>
</dbReference>
<dbReference type="Proteomes" id="UP000315295">
    <property type="component" value="Unassembled WGS sequence"/>
</dbReference>
<dbReference type="SUPFAM" id="SSF53474">
    <property type="entry name" value="alpha/beta-Hydrolases"/>
    <property type="match status" value="1"/>
</dbReference>
<sequence length="347" mass="38397">MNAVTLFNHSINLNIQQHSFSFPPAAHPKWPRASSSSIRRRNPSNGTRPSSSPLVVEVESKAVSDSEQTPPPSVARRLILLRHANSSWVDPSLKDHDRPLSERGQADAVKVSLKLQQLGWIPQLILSSNAVRTRETLTIMQQQVRGFLEAEVHYISSFYSIAAMDGQTAEHLQHIVCNYSRDDILTVMCMGHNRGWEEAASMFTGASIELKTCNAALLETTGKSWDELTSARGHTLRCSHYLPSPFPDDVSLPCVIYCHGNSGCRADANEAAVMLLPSNITVFTLDFSGSGLSEVCNFFFPAQRYDLKIVVSYLRSKKQISRIGLWGRSMGAVTWYIVLSFVGSSLG</sequence>
<gene>
    <name evidence="2" type="ORF">C1H46_039604</name>
</gene>
<dbReference type="Gene3D" id="3.40.50.1240">
    <property type="entry name" value="Phosphoglycerate mutase-like"/>
    <property type="match status" value="1"/>
</dbReference>